<name>A0A850P6R5_9PROT</name>
<proteinExistence type="predicted"/>
<accession>A0A850P6R5</accession>
<dbReference type="RefSeq" id="WP_156100441.1">
    <property type="nucleotide sequence ID" value="NZ_JABXXS010000110.1"/>
</dbReference>
<dbReference type="GeneID" id="89478731"/>
<evidence type="ECO:0000313" key="3">
    <source>
        <dbReference type="Proteomes" id="UP000522590"/>
    </source>
</evidence>
<dbReference type="AlphaFoldDB" id="A0A850P6R5"/>
<gene>
    <name evidence="2" type="ORF">HUK81_17950</name>
</gene>
<comment type="caution">
    <text evidence="2">The sequence shown here is derived from an EMBL/GenBank/DDBJ whole genome shotgun (WGS) entry which is preliminary data.</text>
</comment>
<protein>
    <submittedName>
        <fullName evidence="2">Uncharacterized protein</fullName>
    </submittedName>
</protein>
<sequence>MSAKNHLAADALGNPAQMPGAGDELNEITQAHDSIERFDADFSRKGCTSG</sequence>
<dbReference type="Proteomes" id="UP000522590">
    <property type="component" value="Unassembled WGS sequence"/>
</dbReference>
<organism evidence="2 3">
    <name type="scientific">Komagataeibacter swingsii</name>
    <dbReference type="NCBI Taxonomy" id="215220"/>
    <lineage>
        <taxon>Bacteria</taxon>
        <taxon>Pseudomonadati</taxon>
        <taxon>Pseudomonadota</taxon>
        <taxon>Alphaproteobacteria</taxon>
        <taxon>Acetobacterales</taxon>
        <taxon>Acetobacteraceae</taxon>
        <taxon>Komagataeibacter</taxon>
    </lineage>
</organism>
<reference evidence="2 3" key="1">
    <citation type="submission" date="2020-06" db="EMBL/GenBank/DDBJ databases">
        <title>Description of novel acetic acid bacteria.</title>
        <authorList>
            <person name="Sombolestani A."/>
        </authorList>
    </citation>
    <scope>NUCLEOTIDE SEQUENCE [LARGE SCALE GENOMIC DNA]</scope>
    <source>
        <strain evidence="2 3">LMG 25</strain>
    </source>
</reference>
<dbReference type="EMBL" id="JABXXS010000110">
    <property type="protein sequence ID" value="NVN38723.1"/>
    <property type="molecule type" value="Genomic_DNA"/>
</dbReference>
<feature type="region of interest" description="Disordered" evidence="1">
    <location>
        <begin position="1"/>
        <end position="50"/>
    </location>
</feature>
<evidence type="ECO:0000313" key="2">
    <source>
        <dbReference type="EMBL" id="NVN38723.1"/>
    </source>
</evidence>
<feature type="compositionally biased region" description="Basic and acidic residues" evidence="1">
    <location>
        <begin position="33"/>
        <end position="44"/>
    </location>
</feature>
<evidence type="ECO:0000256" key="1">
    <source>
        <dbReference type="SAM" id="MobiDB-lite"/>
    </source>
</evidence>